<comment type="subcellular location">
    <subcellularLocation>
        <location evidence="5">Cell membrane</location>
        <topology evidence="5">Multi-pass membrane protein</topology>
    </subcellularLocation>
    <subcellularLocation>
        <location evidence="1">Membrane</location>
        <topology evidence="1">Multi-pass membrane protein</topology>
    </subcellularLocation>
</comment>
<keyword evidence="4 5" id="KW-0472">Membrane</keyword>
<evidence type="ECO:0000256" key="4">
    <source>
        <dbReference type="ARBA" id="ARBA00023136"/>
    </source>
</evidence>
<evidence type="ECO:0000256" key="5">
    <source>
        <dbReference type="RuleBase" id="RU363041"/>
    </source>
</evidence>
<sequence>MAGGVTASAFLLSAGVPPAVVSAGVHTAKIGTAIPSGLAHWRLGHVDMKLMRRLAVPGMIGGVAGALVASYLPVELLKPAVSIYLVVMGFAVLRRSWHPVERSDRHHATASVVGAGGGFLDGVVGGGWGPIVTSSLIAHGAEPRIAIGTCNAAEFFVAAIVSATFAATIGLGIWQVVVGLVIGGAVAAPFAALATRHIPERPLMAVVGLAILLLAGSALLRQFDLVG</sequence>
<dbReference type="PANTHER" id="PTHR43701">
    <property type="entry name" value="MEMBRANE TRANSPORTER PROTEIN MJ0441-RELATED"/>
    <property type="match status" value="1"/>
</dbReference>
<feature type="transmembrane region" description="Helical" evidence="5">
    <location>
        <begin position="80"/>
        <end position="97"/>
    </location>
</feature>
<evidence type="ECO:0000256" key="2">
    <source>
        <dbReference type="ARBA" id="ARBA00022692"/>
    </source>
</evidence>
<keyword evidence="3 5" id="KW-1133">Transmembrane helix</keyword>
<proteinExistence type="inferred from homology"/>
<dbReference type="Pfam" id="PF01925">
    <property type="entry name" value="TauE"/>
    <property type="match status" value="1"/>
</dbReference>
<dbReference type="GO" id="GO:0005886">
    <property type="term" value="C:plasma membrane"/>
    <property type="evidence" value="ECO:0007669"/>
    <property type="project" value="UniProtKB-SubCell"/>
</dbReference>
<evidence type="ECO:0000313" key="6">
    <source>
        <dbReference type="EMBL" id="MBR0683592.1"/>
    </source>
</evidence>
<comment type="caution">
    <text evidence="6">The sequence shown here is derived from an EMBL/GenBank/DDBJ whole genome shotgun (WGS) entry which is preliminary data.</text>
</comment>
<feature type="transmembrane region" description="Helical" evidence="5">
    <location>
        <begin position="173"/>
        <end position="195"/>
    </location>
</feature>
<reference evidence="6" key="2">
    <citation type="journal article" date="2021" name="Syst. Appl. Microbiol.">
        <title>Roseomonas hellenica sp. nov., isolated from roots of wild-growing Alkanna tinctoria.</title>
        <authorList>
            <person name="Rat A."/>
            <person name="Naranjo H.D."/>
            <person name="Lebbe L."/>
            <person name="Cnockaert M."/>
            <person name="Krigas N."/>
            <person name="Grigoriadou K."/>
            <person name="Maloupa E."/>
            <person name="Willems A."/>
        </authorList>
    </citation>
    <scope>NUCLEOTIDE SEQUENCE</scope>
    <source>
        <strain evidence="6">LMG 31228</strain>
    </source>
</reference>
<accession>A0A9X9XIQ6</accession>
<feature type="transmembrane region" description="Helical" evidence="5">
    <location>
        <begin position="145"/>
        <end position="167"/>
    </location>
</feature>
<keyword evidence="7" id="KW-1185">Reference proteome</keyword>
<name>A0A9X9XIQ6_9PROT</name>
<dbReference type="EMBL" id="JAAEDL010000035">
    <property type="protein sequence ID" value="MBR0683592.1"/>
    <property type="molecule type" value="Genomic_DNA"/>
</dbReference>
<keyword evidence="2 5" id="KW-0812">Transmembrane</keyword>
<feature type="transmembrane region" description="Helical" evidence="5">
    <location>
        <begin position="202"/>
        <end position="220"/>
    </location>
</feature>
<feature type="transmembrane region" description="Helical" evidence="5">
    <location>
        <begin position="54"/>
        <end position="74"/>
    </location>
</feature>
<reference evidence="6" key="1">
    <citation type="submission" date="2020-01" db="EMBL/GenBank/DDBJ databases">
        <authorList>
            <person name="Rat A."/>
        </authorList>
    </citation>
    <scope>NUCLEOTIDE SEQUENCE</scope>
    <source>
        <strain evidence="6">LMG 31228</strain>
    </source>
</reference>
<keyword evidence="5" id="KW-1003">Cell membrane</keyword>
<dbReference type="InterPro" id="IPR051598">
    <property type="entry name" value="TSUP/Inactive_protease-like"/>
</dbReference>
<evidence type="ECO:0000256" key="1">
    <source>
        <dbReference type="ARBA" id="ARBA00004141"/>
    </source>
</evidence>
<dbReference type="InterPro" id="IPR002781">
    <property type="entry name" value="TM_pro_TauE-like"/>
</dbReference>
<dbReference type="AlphaFoldDB" id="A0A9X9XIQ6"/>
<protein>
    <recommendedName>
        <fullName evidence="5">Probable membrane transporter protein</fullName>
    </recommendedName>
</protein>
<gene>
    <name evidence="6" type="ORF">GXW74_24115</name>
</gene>
<evidence type="ECO:0000313" key="7">
    <source>
        <dbReference type="Proteomes" id="UP001138709"/>
    </source>
</evidence>
<dbReference type="Proteomes" id="UP001138709">
    <property type="component" value="Unassembled WGS sequence"/>
</dbReference>
<organism evidence="6 7">
    <name type="scientific">Neoroseomonas eburnea</name>
    <dbReference type="NCBI Taxonomy" id="1346889"/>
    <lineage>
        <taxon>Bacteria</taxon>
        <taxon>Pseudomonadati</taxon>
        <taxon>Pseudomonadota</taxon>
        <taxon>Alphaproteobacteria</taxon>
        <taxon>Acetobacterales</taxon>
        <taxon>Acetobacteraceae</taxon>
        <taxon>Neoroseomonas</taxon>
    </lineage>
</organism>
<comment type="similarity">
    <text evidence="5">Belongs to the 4-toluene sulfonate uptake permease (TSUP) (TC 2.A.102) family.</text>
</comment>
<dbReference type="PANTHER" id="PTHR43701:SF12">
    <property type="entry name" value="MEMBRANE TRANSPORTER PROTEIN YTNM-RELATED"/>
    <property type="match status" value="1"/>
</dbReference>
<evidence type="ECO:0000256" key="3">
    <source>
        <dbReference type="ARBA" id="ARBA00022989"/>
    </source>
</evidence>